<dbReference type="RefSeq" id="WP_103074396.1">
    <property type="nucleotide sequence ID" value="NZ_NPZB01000001.1"/>
</dbReference>
<evidence type="ECO:0000313" key="2">
    <source>
        <dbReference type="EMBL" id="PNS09338.1"/>
    </source>
</evidence>
<dbReference type="Proteomes" id="UP000236220">
    <property type="component" value="Unassembled WGS sequence"/>
</dbReference>
<dbReference type="OrthoDB" id="5993839at2"/>
<name>A0A2K1Q2R3_9GAMM</name>
<proteinExistence type="predicted"/>
<sequence>MTLSQTWLACVLLSLLAWSGQAGAQQRVVKIDDFSPDYRATITTDMKDAKEVFFPGTIEVFDKHSGKRLIEVNSPELAFEVKAGKTAANVRQLPYGEQSVLIYDDFNFDGKKDLAIMDGQNSCYHGPSFQVYLATDHGFRASPDFTRLAQDYCGMFQSDPATRRIHVMTKDGCCSHLFEEYGVAAGLPVFLQSRDETLVQGTLFEYMAITETHGAGKQARTRKSIELDVPDQEPAKSGNGATVALLRFRLAKRSQREVMVIRDPEAKFVDYVLRDAKSGQVEFAYSLAVQGVLPDSERRAKQWADANNDPGNEVYRARLGCAAGSLDFNNAGTHYRVIDMPNRLGVEVTENGRTTFLPGDPATRKGSLKSLQQGKWENVAASTCN</sequence>
<evidence type="ECO:0008006" key="4">
    <source>
        <dbReference type="Google" id="ProtNLM"/>
    </source>
</evidence>
<evidence type="ECO:0000313" key="3">
    <source>
        <dbReference type="Proteomes" id="UP000236220"/>
    </source>
</evidence>
<accession>A0A2K1Q2R3</accession>
<evidence type="ECO:0000256" key="1">
    <source>
        <dbReference type="SAM" id="SignalP"/>
    </source>
</evidence>
<feature type="signal peptide" evidence="1">
    <location>
        <begin position="1"/>
        <end position="24"/>
    </location>
</feature>
<keyword evidence="3" id="KW-1185">Reference proteome</keyword>
<protein>
    <recommendedName>
        <fullName evidence="4">VCBS repeat-containing protein</fullName>
    </recommendedName>
</protein>
<dbReference type="NCBIfam" id="NF047539">
    <property type="entry name" value="XAC2610_fam"/>
    <property type="match status" value="1"/>
</dbReference>
<reference evidence="2 3" key="1">
    <citation type="submission" date="2017-08" db="EMBL/GenBank/DDBJ databases">
        <title>Lysobacter sylvestris genome.</title>
        <authorList>
            <person name="Zhang D.-C."/>
            <person name="Albuquerque L."/>
            <person name="Franca L."/>
            <person name="Froufe H.J.C."/>
            <person name="Barroso C."/>
            <person name="Egas C."/>
            <person name="Da Costa M."/>
            <person name="Margesin R."/>
        </authorList>
    </citation>
    <scope>NUCLEOTIDE SEQUENCE [LARGE SCALE GENOMIC DNA]</scope>
    <source>
        <strain evidence="2 3">AM20-91</strain>
    </source>
</reference>
<gene>
    <name evidence="2" type="ORF">Lysil_0967</name>
</gene>
<dbReference type="AlphaFoldDB" id="A0A2K1Q2R3"/>
<dbReference type="EMBL" id="NPZB01000001">
    <property type="protein sequence ID" value="PNS09338.1"/>
    <property type="molecule type" value="Genomic_DNA"/>
</dbReference>
<feature type="chain" id="PRO_5014428710" description="VCBS repeat-containing protein" evidence="1">
    <location>
        <begin position="25"/>
        <end position="385"/>
    </location>
</feature>
<dbReference type="InterPro" id="IPR058087">
    <property type="entry name" value="XAC2610_dom"/>
</dbReference>
<keyword evidence="1" id="KW-0732">Signal</keyword>
<comment type="caution">
    <text evidence="2">The sequence shown here is derived from an EMBL/GenBank/DDBJ whole genome shotgun (WGS) entry which is preliminary data.</text>
</comment>
<organism evidence="2 3">
    <name type="scientific">Solilutibacter silvestris</name>
    <dbReference type="NCBI Taxonomy" id="1645665"/>
    <lineage>
        <taxon>Bacteria</taxon>
        <taxon>Pseudomonadati</taxon>
        <taxon>Pseudomonadota</taxon>
        <taxon>Gammaproteobacteria</taxon>
        <taxon>Lysobacterales</taxon>
        <taxon>Lysobacteraceae</taxon>
        <taxon>Solilutibacter</taxon>
    </lineage>
</organism>